<evidence type="ECO:0008006" key="6">
    <source>
        <dbReference type="Google" id="ProtNLM"/>
    </source>
</evidence>
<dbReference type="GO" id="GO:0006285">
    <property type="term" value="P:base-excision repair, AP site formation"/>
    <property type="evidence" value="ECO:0007669"/>
    <property type="project" value="InterPro"/>
</dbReference>
<dbReference type="AlphaFoldDB" id="A0A564YNE0"/>
<dbReference type="GO" id="GO:0005634">
    <property type="term" value="C:nucleus"/>
    <property type="evidence" value="ECO:0007669"/>
    <property type="project" value="TreeGrafter"/>
</dbReference>
<keyword evidence="2" id="KW-0378">Hydrolase</keyword>
<proteinExistence type="predicted"/>
<keyword evidence="1" id="KW-0227">DNA damage</keyword>
<dbReference type="Proteomes" id="UP000321570">
    <property type="component" value="Unassembled WGS sequence"/>
</dbReference>
<dbReference type="PANTHER" id="PTHR12159:SF9">
    <property type="entry name" value="G_T MISMATCH-SPECIFIC THYMINE DNA GLYCOSYLASE"/>
    <property type="match status" value="1"/>
</dbReference>
<dbReference type="GO" id="GO:0008263">
    <property type="term" value="F:pyrimidine-specific mismatch base pair DNA N-glycosylase activity"/>
    <property type="evidence" value="ECO:0007669"/>
    <property type="project" value="TreeGrafter"/>
</dbReference>
<keyword evidence="3" id="KW-0234">DNA repair</keyword>
<name>A0A564YNE0_HYMDI</name>
<keyword evidence="5" id="KW-1185">Reference proteome</keyword>
<dbReference type="SUPFAM" id="SSF52141">
    <property type="entry name" value="Uracil-DNA glycosylase-like"/>
    <property type="match status" value="1"/>
</dbReference>
<reference evidence="4 5" key="1">
    <citation type="submission" date="2019-07" db="EMBL/GenBank/DDBJ databases">
        <authorList>
            <person name="Jastrzebski P J."/>
            <person name="Paukszto L."/>
            <person name="Jastrzebski P J."/>
        </authorList>
    </citation>
    <scope>NUCLEOTIDE SEQUENCE [LARGE SCALE GENOMIC DNA]</scope>
    <source>
        <strain evidence="4 5">WMS-il1</strain>
    </source>
</reference>
<feature type="non-terminal residue" evidence="4">
    <location>
        <position position="85"/>
    </location>
</feature>
<dbReference type="EMBL" id="CABIJS010000299">
    <property type="protein sequence ID" value="VUZ48489.1"/>
    <property type="molecule type" value="Genomic_DNA"/>
</dbReference>
<dbReference type="Gene3D" id="3.40.470.10">
    <property type="entry name" value="Uracil-DNA glycosylase-like domain"/>
    <property type="match status" value="1"/>
</dbReference>
<evidence type="ECO:0000313" key="5">
    <source>
        <dbReference type="Proteomes" id="UP000321570"/>
    </source>
</evidence>
<dbReference type="InterPro" id="IPR015637">
    <property type="entry name" value="MUG/TDG"/>
</dbReference>
<sequence length="85" mass="9381">MKIDNDFPNTMNINSQISNQNVNNNETTVRKDANGKAVVGVMLPDYLKENLDIVVIGINPSLGSGNICHHYAGTGNHFWTCLYES</sequence>
<evidence type="ECO:0000256" key="2">
    <source>
        <dbReference type="ARBA" id="ARBA00022801"/>
    </source>
</evidence>
<gene>
    <name evidence="4" type="ORF">WMSIL1_LOCUS7927</name>
</gene>
<dbReference type="GO" id="GO:0004844">
    <property type="term" value="F:uracil DNA N-glycosylase activity"/>
    <property type="evidence" value="ECO:0007669"/>
    <property type="project" value="TreeGrafter"/>
</dbReference>
<accession>A0A564YNE0</accession>
<evidence type="ECO:0000256" key="1">
    <source>
        <dbReference type="ARBA" id="ARBA00022763"/>
    </source>
</evidence>
<organism evidence="4 5">
    <name type="scientific">Hymenolepis diminuta</name>
    <name type="common">Rat tapeworm</name>
    <dbReference type="NCBI Taxonomy" id="6216"/>
    <lineage>
        <taxon>Eukaryota</taxon>
        <taxon>Metazoa</taxon>
        <taxon>Spiralia</taxon>
        <taxon>Lophotrochozoa</taxon>
        <taxon>Platyhelminthes</taxon>
        <taxon>Cestoda</taxon>
        <taxon>Eucestoda</taxon>
        <taxon>Cyclophyllidea</taxon>
        <taxon>Hymenolepididae</taxon>
        <taxon>Hymenolepis</taxon>
    </lineage>
</organism>
<evidence type="ECO:0000256" key="3">
    <source>
        <dbReference type="ARBA" id="ARBA00023204"/>
    </source>
</evidence>
<dbReference type="PANTHER" id="PTHR12159">
    <property type="entry name" value="G/T AND G/U MISMATCH-SPECIFIC DNA GLYCOSYLASE"/>
    <property type="match status" value="1"/>
</dbReference>
<protein>
    <recommendedName>
        <fullName evidence="6">Uracil-DNA glycosylase-like domain-containing protein</fullName>
    </recommendedName>
</protein>
<evidence type="ECO:0000313" key="4">
    <source>
        <dbReference type="EMBL" id="VUZ48489.1"/>
    </source>
</evidence>
<dbReference type="InterPro" id="IPR036895">
    <property type="entry name" value="Uracil-DNA_glycosylase-like_sf"/>
</dbReference>